<keyword evidence="1" id="KW-0175">Coiled coil</keyword>
<dbReference type="Proteomes" id="UP000324065">
    <property type="component" value="Unassembled WGS sequence"/>
</dbReference>
<evidence type="ECO:0000313" key="3">
    <source>
        <dbReference type="Proteomes" id="UP000324065"/>
    </source>
</evidence>
<proteinExistence type="predicted"/>
<sequence>MKTAMDALAEYLCETLPIDQVLELVGPRTVTAVCPNKTIIRAPLSGSEEFFLASVRGYKTNDVMFRLTPVDQQAYSYIEVPGFQFFDMFKSAHEFIEKHANSNFGALKADFRKKEKQKCARAKKEAAEQKQKKEAVEKEGYIETAEWGSW</sequence>
<accession>A0A5M6I9H2</accession>
<feature type="coiled-coil region" evidence="1">
    <location>
        <begin position="112"/>
        <end position="139"/>
    </location>
</feature>
<protein>
    <submittedName>
        <fullName evidence="2">Uncharacterized protein</fullName>
    </submittedName>
</protein>
<dbReference type="RefSeq" id="WP_150063457.1">
    <property type="nucleotide sequence ID" value="NZ_JACHII010000014.1"/>
</dbReference>
<evidence type="ECO:0000256" key="1">
    <source>
        <dbReference type="SAM" id="Coils"/>
    </source>
</evidence>
<dbReference type="EMBL" id="VWPJ01000018">
    <property type="protein sequence ID" value="KAA5604365.1"/>
    <property type="molecule type" value="Genomic_DNA"/>
</dbReference>
<comment type="caution">
    <text evidence="2">The sequence shown here is derived from an EMBL/GenBank/DDBJ whole genome shotgun (WGS) entry which is preliminary data.</text>
</comment>
<name>A0A5M6I9H2_9PROT</name>
<keyword evidence="3" id="KW-1185">Reference proteome</keyword>
<reference evidence="2 3" key="1">
    <citation type="submission" date="2019-09" db="EMBL/GenBank/DDBJ databases">
        <title>Genome sequence of Roseospira marina, one of the more divergent members of the non-sulfur purple photosynthetic bacterial family, the Rhodospirillaceae.</title>
        <authorList>
            <person name="Meyer T."/>
            <person name="Kyndt J."/>
        </authorList>
    </citation>
    <scope>NUCLEOTIDE SEQUENCE [LARGE SCALE GENOMIC DNA]</scope>
    <source>
        <strain evidence="2 3">DSM 15113</strain>
    </source>
</reference>
<organism evidence="2 3">
    <name type="scientific">Roseospira marina</name>
    <dbReference type="NCBI Taxonomy" id="140057"/>
    <lineage>
        <taxon>Bacteria</taxon>
        <taxon>Pseudomonadati</taxon>
        <taxon>Pseudomonadota</taxon>
        <taxon>Alphaproteobacteria</taxon>
        <taxon>Rhodospirillales</taxon>
        <taxon>Rhodospirillaceae</taxon>
        <taxon>Roseospira</taxon>
    </lineage>
</organism>
<evidence type="ECO:0000313" key="2">
    <source>
        <dbReference type="EMBL" id="KAA5604365.1"/>
    </source>
</evidence>
<gene>
    <name evidence="2" type="ORF">F1188_16010</name>
</gene>
<dbReference type="AlphaFoldDB" id="A0A5M6I9H2"/>